<evidence type="ECO:0000256" key="1">
    <source>
        <dbReference type="SAM" id="SignalP"/>
    </source>
</evidence>
<dbReference type="Pfam" id="PF14534">
    <property type="entry name" value="DUF4440"/>
    <property type="match status" value="1"/>
</dbReference>
<protein>
    <submittedName>
        <fullName evidence="3">SgcJ/EcaC family oxidoreductase</fullName>
    </submittedName>
</protein>
<organism evidence="3 4">
    <name type="scientific">Glycomyces luteolus</name>
    <dbReference type="NCBI Taxonomy" id="2670330"/>
    <lineage>
        <taxon>Bacteria</taxon>
        <taxon>Bacillati</taxon>
        <taxon>Actinomycetota</taxon>
        <taxon>Actinomycetes</taxon>
        <taxon>Glycomycetales</taxon>
        <taxon>Glycomycetaceae</taxon>
        <taxon>Glycomyces</taxon>
    </lineage>
</organism>
<keyword evidence="1" id="KW-0732">Signal</keyword>
<feature type="signal peptide" evidence="1">
    <location>
        <begin position="1"/>
        <end position="28"/>
    </location>
</feature>
<sequence>MRAKGMRRIGAVAAAVAVTLTAGTAASAGDRGRLSDKEAFDAILERQQQAWVDEDGAAFAATFHEDGDMVTFNGDYLAGREAIAEGMQYYFDGYIEGNRIAILDEHVRYVERDVVVIVRETCLINDGESECRADSLSTNTNVLTRERGEWLQTSFQNTRQFSF</sequence>
<evidence type="ECO:0000259" key="2">
    <source>
        <dbReference type="Pfam" id="PF14534"/>
    </source>
</evidence>
<feature type="chain" id="PRO_5040932584" evidence="1">
    <location>
        <begin position="29"/>
        <end position="163"/>
    </location>
</feature>
<name>A0A9X3SSR2_9ACTN</name>
<dbReference type="NCBIfam" id="TIGR02246">
    <property type="entry name" value="SgcJ/EcaC family oxidoreductase"/>
    <property type="match status" value="1"/>
</dbReference>
<evidence type="ECO:0000313" key="4">
    <source>
        <dbReference type="Proteomes" id="UP001146067"/>
    </source>
</evidence>
<dbReference type="AlphaFoldDB" id="A0A9X3SSR2"/>
<reference evidence="3" key="1">
    <citation type="submission" date="2022-12" db="EMBL/GenBank/DDBJ databases">
        <title>Gycomyces niveus sp.nov.,a novel actinomycete isolated from soil in Shouguan.</title>
        <authorList>
            <person name="Yang X."/>
        </authorList>
    </citation>
    <scope>NUCLEOTIDE SEQUENCE</scope>
    <source>
        <strain evidence="3">NEAU-A15</strain>
    </source>
</reference>
<accession>A0A9X3SSR2</accession>
<comment type="caution">
    <text evidence="3">The sequence shown here is derived from an EMBL/GenBank/DDBJ whole genome shotgun (WGS) entry which is preliminary data.</text>
</comment>
<dbReference type="SUPFAM" id="SSF54427">
    <property type="entry name" value="NTF2-like"/>
    <property type="match status" value="1"/>
</dbReference>
<proteinExistence type="predicted"/>
<feature type="domain" description="DUF4440" evidence="2">
    <location>
        <begin position="42"/>
        <end position="151"/>
    </location>
</feature>
<gene>
    <name evidence="3" type="ORF">O1R50_07565</name>
</gene>
<dbReference type="InterPro" id="IPR011944">
    <property type="entry name" value="Steroid_delta5-4_isomerase"/>
</dbReference>
<dbReference type="RefSeq" id="WP_270109313.1">
    <property type="nucleotide sequence ID" value="NZ_JAPZVP010000005.1"/>
</dbReference>
<dbReference type="Gene3D" id="3.10.450.50">
    <property type="match status" value="1"/>
</dbReference>
<evidence type="ECO:0000313" key="3">
    <source>
        <dbReference type="EMBL" id="MDA1359473.1"/>
    </source>
</evidence>
<dbReference type="InterPro" id="IPR032710">
    <property type="entry name" value="NTF2-like_dom_sf"/>
</dbReference>
<dbReference type="Proteomes" id="UP001146067">
    <property type="component" value="Unassembled WGS sequence"/>
</dbReference>
<keyword evidence="4" id="KW-1185">Reference proteome</keyword>
<dbReference type="InterPro" id="IPR027843">
    <property type="entry name" value="DUF4440"/>
</dbReference>
<dbReference type="EMBL" id="JAPZVP010000005">
    <property type="protein sequence ID" value="MDA1359473.1"/>
    <property type="molecule type" value="Genomic_DNA"/>
</dbReference>